<reference evidence="3" key="2">
    <citation type="journal article" date="2020" name="Nat. Commun.">
        <title>Large-scale genome sequencing of mycorrhizal fungi provides insights into the early evolution of symbiotic traits.</title>
        <authorList>
            <person name="Miyauchi S."/>
            <person name="Kiss E."/>
            <person name="Kuo A."/>
            <person name="Drula E."/>
            <person name="Kohler A."/>
            <person name="Sanchez-Garcia M."/>
            <person name="Morin E."/>
            <person name="Andreopoulos B."/>
            <person name="Barry K.W."/>
            <person name="Bonito G."/>
            <person name="Buee M."/>
            <person name="Carver A."/>
            <person name="Chen C."/>
            <person name="Cichocki N."/>
            <person name="Clum A."/>
            <person name="Culley D."/>
            <person name="Crous P.W."/>
            <person name="Fauchery L."/>
            <person name="Girlanda M."/>
            <person name="Hayes R.D."/>
            <person name="Keri Z."/>
            <person name="LaButti K."/>
            <person name="Lipzen A."/>
            <person name="Lombard V."/>
            <person name="Magnuson J."/>
            <person name="Maillard F."/>
            <person name="Murat C."/>
            <person name="Nolan M."/>
            <person name="Ohm R.A."/>
            <person name="Pangilinan J."/>
            <person name="Pereira M.F."/>
            <person name="Perotto S."/>
            <person name="Peter M."/>
            <person name="Pfister S."/>
            <person name="Riley R."/>
            <person name="Sitrit Y."/>
            <person name="Stielow J.B."/>
            <person name="Szollosi G."/>
            <person name="Zifcakova L."/>
            <person name="Stursova M."/>
            <person name="Spatafora J.W."/>
            <person name="Tedersoo L."/>
            <person name="Vaario L.M."/>
            <person name="Yamada A."/>
            <person name="Yan M."/>
            <person name="Wang P."/>
            <person name="Xu J."/>
            <person name="Bruns T."/>
            <person name="Baldrian P."/>
            <person name="Vilgalys R."/>
            <person name="Dunand C."/>
            <person name="Henrissat B."/>
            <person name="Grigoriev I.V."/>
            <person name="Hibbett D."/>
            <person name="Nagy L.G."/>
            <person name="Martin F.M."/>
        </authorList>
    </citation>
    <scope>NUCLEOTIDE SEQUENCE</scope>
    <source>
        <strain evidence="3">BED1</strain>
    </source>
</reference>
<protein>
    <recommendedName>
        <fullName evidence="2">HNH nuclease domain-containing protein</fullName>
    </recommendedName>
</protein>
<feature type="domain" description="HNH nuclease" evidence="2">
    <location>
        <begin position="150"/>
        <end position="212"/>
    </location>
</feature>
<feature type="compositionally biased region" description="Polar residues" evidence="1">
    <location>
        <begin position="54"/>
        <end position="83"/>
    </location>
</feature>
<evidence type="ECO:0000256" key="1">
    <source>
        <dbReference type="SAM" id="MobiDB-lite"/>
    </source>
</evidence>
<evidence type="ECO:0000259" key="2">
    <source>
        <dbReference type="Pfam" id="PF13391"/>
    </source>
</evidence>
<dbReference type="AlphaFoldDB" id="A0AAD4BUD2"/>
<name>A0AAD4BUD2_BOLED</name>
<feature type="region of interest" description="Disordered" evidence="1">
    <location>
        <begin position="54"/>
        <end position="86"/>
    </location>
</feature>
<keyword evidence="4" id="KW-1185">Reference proteome</keyword>
<proteinExistence type="predicted"/>
<dbReference type="Pfam" id="PF13391">
    <property type="entry name" value="HNH_2"/>
    <property type="match status" value="1"/>
</dbReference>
<sequence>MSAGGQTVRKYHVIKWGFETDWSRPHSTWGEQSTSLPAVDLAVWTGQVQINVQPESATPQQPASSESMPPKTRSQTARSQPSTLEEGKLELGDDIPSRAQQLSPEYAPAAETRKAEGIVTNTTPRCRRTSTIRTEQREGVLKADPYAGRCLITNRPKPVELCYLVARATDHETLTKLEYVWEEGYLQLNVDSKRNLLHLRADWHRLFDTSEWMLVPQGDVIQKLEEFYLEKKCKTKDLAKLFAKKSYRYYVLPSPTLKEPICRWPDVNGDNHETLFPPFADLGLLESHIHPQFVIFNTGRKLRDVPADDYIDMVSVLKQMAPPEYHAFDMLNDIQELYKAWTKANIPADYCNLIGTSKRARPPSEGGHDDRSQHDPPPKREGLRSATRSQGQGSQGVADRYAGGQQRAILPFRPEDSEDDSSSITDDTVVEDDTDWIEYIHKWQKESSDGVAGKWESGELHDSRDEQLTAYVDEHARTPPSPGVWDSWKPTWGSPSRDPKISDRSRFSSNDWAVFKNDVYLTRLEYPQVDL</sequence>
<feature type="region of interest" description="Disordered" evidence="1">
    <location>
        <begin position="104"/>
        <end position="133"/>
    </location>
</feature>
<accession>A0AAD4BUD2</accession>
<reference evidence="3" key="1">
    <citation type="submission" date="2019-10" db="EMBL/GenBank/DDBJ databases">
        <authorList>
            <consortium name="DOE Joint Genome Institute"/>
            <person name="Kuo A."/>
            <person name="Miyauchi S."/>
            <person name="Kiss E."/>
            <person name="Drula E."/>
            <person name="Kohler A."/>
            <person name="Sanchez-Garcia M."/>
            <person name="Andreopoulos B."/>
            <person name="Barry K.W."/>
            <person name="Bonito G."/>
            <person name="Buee M."/>
            <person name="Carver A."/>
            <person name="Chen C."/>
            <person name="Cichocki N."/>
            <person name="Clum A."/>
            <person name="Culley D."/>
            <person name="Crous P.W."/>
            <person name="Fauchery L."/>
            <person name="Girlanda M."/>
            <person name="Hayes R."/>
            <person name="Keri Z."/>
            <person name="LaButti K."/>
            <person name="Lipzen A."/>
            <person name="Lombard V."/>
            <person name="Magnuson J."/>
            <person name="Maillard F."/>
            <person name="Morin E."/>
            <person name="Murat C."/>
            <person name="Nolan M."/>
            <person name="Ohm R."/>
            <person name="Pangilinan J."/>
            <person name="Pereira M."/>
            <person name="Perotto S."/>
            <person name="Peter M."/>
            <person name="Riley R."/>
            <person name="Sitrit Y."/>
            <person name="Stielow B."/>
            <person name="Szollosi G."/>
            <person name="Zifcakova L."/>
            <person name="Stursova M."/>
            <person name="Spatafora J.W."/>
            <person name="Tedersoo L."/>
            <person name="Vaario L.-M."/>
            <person name="Yamada A."/>
            <person name="Yan M."/>
            <person name="Wang P."/>
            <person name="Xu J."/>
            <person name="Bruns T."/>
            <person name="Baldrian P."/>
            <person name="Vilgalys R."/>
            <person name="Henrissat B."/>
            <person name="Grigoriev I.V."/>
            <person name="Hibbett D."/>
            <person name="Nagy L.G."/>
            <person name="Martin F.M."/>
        </authorList>
    </citation>
    <scope>NUCLEOTIDE SEQUENCE</scope>
    <source>
        <strain evidence="3">BED1</strain>
    </source>
</reference>
<comment type="caution">
    <text evidence="3">The sequence shown here is derived from an EMBL/GenBank/DDBJ whole genome shotgun (WGS) entry which is preliminary data.</text>
</comment>
<evidence type="ECO:0000313" key="4">
    <source>
        <dbReference type="Proteomes" id="UP001194468"/>
    </source>
</evidence>
<feature type="region of interest" description="Disordered" evidence="1">
    <location>
        <begin position="357"/>
        <end position="400"/>
    </location>
</feature>
<gene>
    <name evidence="3" type="ORF">L210DRAFT_3541678</name>
</gene>
<dbReference type="Proteomes" id="UP001194468">
    <property type="component" value="Unassembled WGS sequence"/>
</dbReference>
<dbReference type="EMBL" id="WHUW01000013">
    <property type="protein sequence ID" value="KAF8440089.1"/>
    <property type="molecule type" value="Genomic_DNA"/>
</dbReference>
<feature type="compositionally biased region" description="Basic and acidic residues" evidence="1">
    <location>
        <begin position="366"/>
        <end position="383"/>
    </location>
</feature>
<feature type="region of interest" description="Disordered" evidence="1">
    <location>
        <begin position="411"/>
        <end position="430"/>
    </location>
</feature>
<feature type="region of interest" description="Disordered" evidence="1">
    <location>
        <begin position="472"/>
        <end position="505"/>
    </location>
</feature>
<organism evidence="3 4">
    <name type="scientific">Boletus edulis BED1</name>
    <dbReference type="NCBI Taxonomy" id="1328754"/>
    <lineage>
        <taxon>Eukaryota</taxon>
        <taxon>Fungi</taxon>
        <taxon>Dikarya</taxon>
        <taxon>Basidiomycota</taxon>
        <taxon>Agaricomycotina</taxon>
        <taxon>Agaricomycetes</taxon>
        <taxon>Agaricomycetidae</taxon>
        <taxon>Boletales</taxon>
        <taxon>Boletineae</taxon>
        <taxon>Boletaceae</taxon>
        <taxon>Boletoideae</taxon>
        <taxon>Boletus</taxon>
    </lineage>
</organism>
<evidence type="ECO:0000313" key="3">
    <source>
        <dbReference type="EMBL" id="KAF8440089.1"/>
    </source>
</evidence>
<dbReference type="InterPro" id="IPR003615">
    <property type="entry name" value="HNH_nuc"/>
</dbReference>